<evidence type="ECO:0000313" key="7">
    <source>
        <dbReference type="EMBL" id="EME37140.1"/>
    </source>
</evidence>
<proteinExistence type="predicted"/>
<comment type="cofactor">
    <cofactor evidence="1">
        <name>Mg(2+)</name>
        <dbReference type="ChEBI" id="CHEBI:18420"/>
    </cofactor>
</comment>
<organism evidence="7 8">
    <name type="scientific">Kocuria palustris PEL</name>
    <dbReference type="NCBI Taxonomy" id="1236550"/>
    <lineage>
        <taxon>Bacteria</taxon>
        <taxon>Bacillati</taxon>
        <taxon>Actinomycetota</taxon>
        <taxon>Actinomycetes</taxon>
        <taxon>Micrococcales</taxon>
        <taxon>Micrococcaceae</taxon>
        <taxon>Kocuria</taxon>
    </lineage>
</organism>
<dbReference type="STRING" id="71999.KPaMU14_11890"/>
<feature type="binding site" evidence="4">
    <location>
        <position position="157"/>
    </location>
    <ligand>
        <name>substrate</name>
    </ligand>
</feature>
<dbReference type="Pfam" id="PF03328">
    <property type="entry name" value="HpcH_HpaI"/>
    <property type="match status" value="2"/>
</dbReference>
<evidence type="ECO:0000256" key="4">
    <source>
        <dbReference type="PIRSR" id="PIRSR015582-1"/>
    </source>
</evidence>
<feature type="binding site" evidence="5">
    <location>
        <position position="183"/>
    </location>
    <ligand>
        <name>Mg(2+)</name>
        <dbReference type="ChEBI" id="CHEBI:18420"/>
    </ligand>
</feature>
<dbReference type="InterPro" id="IPR011206">
    <property type="entry name" value="Citrate_lyase_beta/mcl1/mcl2"/>
</dbReference>
<dbReference type="GO" id="GO:0000287">
    <property type="term" value="F:magnesium ion binding"/>
    <property type="evidence" value="ECO:0007669"/>
    <property type="project" value="TreeGrafter"/>
</dbReference>
<keyword evidence="7" id="KW-0456">Lyase</keyword>
<dbReference type="InterPro" id="IPR040442">
    <property type="entry name" value="Pyrv_kinase-like_dom_sf"/>
</dbReference>
<dbReference type="Proteomes" id="UP000009877">
    <property type="component" value="Unassembled WGS sequence"/>
</dbReference>
<feature type="binding site" evidence="4">
    <location>
        <position position="75"/>
    </location>
    <ligand>
        <name>substrate</name>
    </ligand>
</feature>
<dbReference type="GO" id="GO:0006107">
    <property type="term" value="P:oxaloacetate metabolic process"/>
    <property type="evidence" value="ECO:0007669"/>
    <property type="project" value="TreeGrafter"/>
</dbReference>
<evidence type="ECO:0000256" key="5">
    <source>
        <dbReference type="PIRSR" id="PIRSR015582-2"/>
    </source>
</evidence>
<sequence length="303" mass="30933">MTSSAQLATARTALFSPALRPDRVLKAQGSGADCVVVDLEDAVAAADKDAAREHLIALLTGTHEAGALAGPVAVRINGPQTEAGRADLEALRRAARAHEHSASARAAAAAVGGSAPGCTEAPELLDAVLIPKLESPEQVRDVRDGLGFEVGIVGTVESAAGLLALEEIVADPGVVRLAVGALDLAFDLGCGADSRTMAAAMARVVTVSRARGLAGPLDSPTPEFRDLEPVRRAALRAREDGFTGKLCIHPAQVEAAAEAFAPTEEEIAWARSVVEAVDGASAVDGAMVDAPVIARARRLLGEG</sequence>
<dbReference type="GO" id="GO:0016829">
    <property type="term" value="F:lyase activity"/>
    <property type="evidence" value="ECO:0007669"/>
    <property type="project" value="UniProtKB-KW"/>
</dbReference>
<gene>
    <name evidence="7" type="ORF">C884_02054</name>
</gene>
<dbReference type="InterPro" id="IPR015813">
    <property type="entry name" value="Pyrv/PenolPyrv_kinase-like_dom"/>
</dbReference>
<comment type="caution">
    <text evidence="7">The sequence shown here is derived from an EMBL/GenBank/DDBJ whole genome shotgun (WGS) entry which is preliminary data.</text>
</comment>
<dbReference type="AlphaFoldDB" id="M2YF21"/>
<name>M2YF21_9MICC</name>
<keyword evidence="8" id="KW-1185">Reference proteome</keyword>
<keyword evidence="3 5" id="KW-0460">Magnesium</keyword>
<dbReference type="PIRSF" id="PIRSF015582">
    <property type="entry name" value="Cit_lyase_B"/>
    <property type="match status" value="1"/>
</dbReference>
<feature type="domain" description="HpcH/HpaI aldolase/citrate lyase" evidence="6">
    <location>
        <begin position="11"/>
        <end position="93"/>
    </location>
</feature>
<protein>
    <submittedName>
        <fullName evidence="7">Citrate lyase beta chain</fullName>
    </submittedName>
</protein>
<accession>M2YF21</accession>
<evidence type="ECO:0000313" key="8">
    <source>
        <dbReference type="Proteomes" id="UP000009877"/>
    </source>
</evidence>
<evidence type="ECO:0000256" key="2">
    <source>
        <dbReference type="ARBA" id="ARBA00022723"/>
    </source>
</evidence>
<dbReference type="InterPro" id="IPR005000">
    <property type="entry name" value="Aldolase/citrate-lyase_domain"/>
</dbReference>
<reference evidence="7 8" key="1">
    <citation type="journal article" date="2014" name="Genome Announc.">
        <title>Draft Genome Sequence of Kocuria palustris PEL.</title>
        <authorList>
            <person name="Sharma G."/>
            <person name="Khatri I."/>
            <person name="Subramanian S."/>
        </authorList>
    </citation>
    <scope>NUCLEOTIDE SEQUENCE [LARGE SCALE GENOMIC DNA]</scope>
    <source>
        <strain evidence="7 8">PEL</strain>
    </source>
</reference>
<dbReference type="SUPFAM" id="SSF51621">
    <property type="entry name" value="Phosphoenolpyruvate/pyruvate domain"/>
    <property type="match status" value="1"/>
</dbReference>
<dbReference type="PANTHER" id="PTHR32308:SF0">
    <property type="entry name" value="HPCH_HPAI ALDOLASE_CITRATE LYASE DOMAIN-CONTAINING PROTEIN"/>
    <property type="match status" value="1"/>
</dbReference>
<evidence type="ECO:0000256" key="1">
    <source>
        <dbReference type="ARBA" id="ARBA00001946"/>
    </source>
</evidence>
<evidence type="ECO:0000256" key="3">
    <source>
        <dbReference type="ARBA" id="ARBA00022842"/>
    </source>
</evidence>
<evidence type="ECO:0000259" key="6">
    <source>
        <dbReference type="Pfam" id="PF03328"/>
    </source>
</evidence>
<dbReference type="EMBL" id="ANHZ02000005">
    <property type="protein sequence ID" value="EME37140.1"/>
    <property type="molecule type" value="Genomic_DNA"/>
</dbReference>
<keyword evidence="2 5" id="KW-0479">Metal-binding</keyword>
<feature type="domain" description="HpcH/HpaI aldolase/citrate lyase" evidence="6">
    <location>
        <begin position="125"/>
        <end position="250"/>
    </location>
</feature>
<dbReference type="PANTHER" id="PTHR32308">
    <property type="entry name" value="LYASE BETA SUBUNIT, PUTATIVE (AFU_ORTHOLOGUE AFUA_4G13030)-RELATED"/>
    <property type="match status" value="1"/>
</dbReference>
<dbReference type="Gene3D" id="3.20.20.60">
    <property type="entry name" value="Phosphoenolpyruvate-binding domains"/>
    <property type="match status" value="1"/>
</dbReference>
<feature type="binding site" evidence="5">
    <location>
        <position position="157"/>
    </location>
    <ligand>
        <name>Mg(2+)</name>
        <dbReference type="ChEBI" id="CHEBI:18420"/>
    </ligand>
</feature>